<feature type="coiled-coil region" evidence="1">
    <location>
        <begin position="7"/>
        <end position="70"/>
    </location>
</feature>
<accession>A0A2K8L331</accession>
<proteinExistence type="predicted"/>
<dbReference type="KEGG" id="mfn:Ga0123462_0632"/>
<gene>
    <name evidence="2" type="ORF">Ga0123462_0632</name>
</gene>
<sequence>MKLKKLLKQLESLFDADRERLQEKEKGLVRVLKNLEERERKLEVKISAEIDDEERELLGQELSIVQLQRQKGALLLTRIREGNKQ</sequence>
<protein>
    <submittedName>
        <fullName evidence="2">Uncharacterized protein</fullName>
    </submittedName>
</protein>
<reference evidence="2 3" key="1">
    <citation type="submission" date="2016-12" db="EMBL/GenBank/DDBJ databases">
        <title>Isolation and genomic insights into novel planktonic Zetaproteobacteria from stratified waters of the Chesapeake Bay.</title>
        <authorList>
            <person name="McAllister S.M."/>
            <person name="Kato S."/>
            <person name="Chan C.S."/>
            <person name="Chiu B.K."/>
            <person name="Field E.K."/>
        </authorList>
    </citation>
    <scope>NUCLEOTIDE SEQUENCE [LARGE SCALE GENOMIC DNA]</scope>
    <source>
        <strain evidence="2 3">CP-8</strain>
    </source>
</reference>
<dbReference type="EMBL" id="CP018800">
    <property type="protein sequence ID" value="ATX81502.1"/>
    <property type="molecule type" value="Genomic_DNA"/>
</dbReference>
<evidence type="ECO:0000313" key="3">
    <source>
        <dbReference type="Proteomes" id="UP000231637"/>
    </source>
</evidence>
<evidence type="ECO:0000313" key="2">
    <source>
        <dbReference type="EMBL" id="ATX81502.1"/>
    </source>
</evidence>
<dbReference type="AlphaFoldDB" id="A0A2K8L331"/>
<organism evidence="2 3">
    <name type="scientific">Mariprofundus ferrinatatus</name>
    <dbReference type="NCBI Taxonomy" id="1921087"/>
    <lineage>
        <taxon>Bacteria</taxon>
        <taxon>Pseudomonadati</taxon>
        <taxon>Pseudomonadota</taxon>
        <taxon>Candidatius Mariprofundia</taxon>
        <taxon>Mariprofundales</taxon>
        <taxon>Mariprofundaceae</taxon>
        <taxon>Mariprofundus</taxon>
    </lineage>
</organism>
<evidence type="ECO:0000256" key="1">
    <source>
        <dbReference type="SAM" id="Coils"/>
    </source>
</evidence>
<keyword evidence="3" id="KW-1185">Reference proteome</keyword>
<dbReference type="RefSeq" id="WP_100264957.1">
    <property type="nucleotide sequence ID" value="NZ_CP018800.1"/>
</dbReference>
<dbReference type="Proteomes" id="UP000231637">
    <property type="component" value="Chromosome"/>
</dbReference>
<keyword evidence="1" id="KW-0175">Coiled coil</keyword>
<name>A0A2K8L331_9PROT</name>